<feature type="transmembrane region" description="Helical" evidence="3">
    <location>
        <begin position="149"/>
        <end position="167"/>
    </location>
</feature>
<dbReference type="EMBL" id="NVVJ01000023">
    <property type="protein sequence ID" value="PCJ24734.1"/>
    <property type="molecule type" value="Genomic_DNA"/>
</dbReference>
<dbReference type="GO" id="GO:0008654">
    <property type="term" value="P:phospholipid biosynthetic process"/>
    <property type="evidence" value="ECO:0007669"/>
    <property type="project" value="InterPro"/>
</dbReference>
<protein>
    <recommendedName>
        <fullName evidence="6">CDP-alcohol phosphatidyltransferase</fullName>
    </recommendedName>
</protein>
<keyword evidence="3" id="KW-0812">Transmembrane</keyword>
<evidence type="ECO:0000313" key="5">
    <source>
        <dbReference type="Proteomes" id="UP000218327"/>
    </source>
</evidence>
<dbReference type="PROSITE" id="PS00379">
    <property type="entry name" value="CDP_ALCOHOL_P_TRANSF"/>
    <property type="match status" value="1"/>
</dbReference>
<dbReference type="InterPro" id="IPR043130">
    <property type="entry name" value="CDP-OH_PTrfase_TM_dom"/>
</dbReference>
<dbReference type="GO" id="GO:0016780">
    <property type="term" value="F:phosphotransferase activity, for other substituted phosphate groups"/>
    <property type="evidence" value="ECO:0007669"/>
    <property type="project" value="InterPro"/>
</dbReference>
<reference evidence="5" key="1">
    <citation type="submission" date="2017-08" db="EMBL/GenBank/DDBJ databases">
        <title>A dynamic microbial community with high functional redundancy inhabits the cold, oxic subseafloor aquifer.</title>
        <authorList>
            <person name="Tully B.J."/>
            <person name="Wheat C.G."/>
            <person name="Glazer B.T."/>
            <person name="Huber J.A."/>
        </authorList>
    </citation>
    <scope>NUCLEOTIDE SEQUENCE [LARGE SCALE GENOMIC DNA]</scope>
</reference>
<accession>A0A2A5AZJ8</accession>
<evidence type="ECO:0000256" key="1">
    <source>
        <dbReference type="ARBA" id="ARBA00022679"/>
    </source>
</evidence>
<gene>
    <name evidence="4" type="ORF">COA96_08665</name>
</gene>
<keyword evidence="3" id="KW-0472">Membrane</keyword>
<evidence type="ECO:0000313" key="4">
    <source>
        <dbReference type="EMBL" id="PCJ24734.1"/>
    </source>
</evidence>
<sequence length="181" mass="19866">MANLLTALRLFLVLPVAWGLADSSFLNPWVLIFLIALAIASDYFDGIVARATNTASSRGQLFDHTTDFVFVSAGLTGLAILGLINPLLPILIVFAFLQYVIDSYYLYKQKQLRMSFLGRWNGVFYFIPLVLAAASRLDVLNIISQPLQLAVTIIGYALIVSTITSIIDRVLAPLRATEASP</sequence>
<dbReference type="AlphaFoldDB" id="A0A2A5AZJ8"/>
<name>A0A2A5AZJ8_9GAMM</name>
<organism evidence="4 5">
    <name type="scientific">SAR86 cluster bacterium</name>
    <dbReference type="NCBI Taxonomy" id="2030880"/>
    <lineage>
        <taxon>Bacteria</taxon>
        <taxon>Pseudomonadati</taxon>
        <taxon>Pseudomonadota</taxon>
        <taxon>Gammaproteobacteria</taxon>
        <taxon>SAR86 cluster</taxon>
    </lineage>
</organism>
<evidence type="ECO:0008006" key="6">
    <source>
        <dbReference type="Google" id="ProtNLM"/>
    </source>
</evidence>
<dbReference type="GO" id="GO:0016020">
    <property type="term" value="C:membrane"/>
    <property type="evidence" value="ECO:0007669"/>
    <property type="project" value="InterPro"/>
</dbReference>
<dbReference type="Pfam" id="PF01066">
    <property type="entry name" value="CDP-OH_P_transf"/>
    <property type="match status" value="1"/>
</dbReference>
<dbReference type="InterPro" id="IPR048254">
    <property type="entry name" value="CDP_ALCOHOL_P_TRANSF_CS"/>
</dbReference>
<evidence type="ECO:0000256" key="2">
    <source>
        <dbReference type="RuleBase" id="RU003750"/>
    </source>
</evidence>
<keyword evidence="3" id="KW-1133">Transmembrane helix</keyword>
<dbReference type="Gene3D" id="1.20.120.1760">
    <property type="match status" value="1"/>
</dbReference>
<dbReference type="Proteomes" id="UP000218327">
    <property type="component" value="Unassembled WGS sequence"/>
</dbReference>
<evidence type="ECO:0000256" key="3">
    <source>
        <dbReference type="SAM" id="Phobius"/>
    </source>
</evidence>
<comment type="similarity">
    <text evidence="2">Belongs to the CDP-alcohol phosphatidyltransferase class-I family.</text>
</comment>
<keyword evidence="1 2" id="KW-0808">Transferase</keyword>
<comment type="caution">
    <text evidence="4">The sequence shown here is derived from an EMBL/GenBank/DDBJ whole genome shotgun (WGS) entry which is preliminary data.</text>
</comment>
<dbReference type="InterPro" id="IPR000462">
    <property type="entry name" value="CDP-OH_P_trans"/>
</dbReference>
<feature type="transmembrane region" description="Helical" evidence="3">
    <location>
        <begin position="119"/>
        <end position="137"/>
    </location>
</feature>
<proteinExistence type="inferred from homology"/>